<evidence type="ECO:0000313" key="3">
    <source>
        <dbReference type="EMBL" id="MBK7675560.1"/>
    </source>
</evidence>
<organism evidence="3 4">
    <name type="scientific">Candidatus Accumulibacter proximus</name>
    <dbReference type="NCBI Taxonomy" id="2954385"/>
    <lineage>
        <taxon>Bacteria</taxon>
        <taxon>Pseudomonadati</taxon>
        <taxon>Pseudomonadota</taxon>
        <taxon>Betaproteobacteria</taxon>
        <taxon>Candidatus Accumulibacter</taxon>
    </lineage>
</organism>
<comment type="caution">
    <text evidence="3">The sequence shown here is derived from an EMBL/GenBank/DDBJ whole genome shotgun (WGS) entry which is preliminary data.</text>
</comment>
<dbReference type="PANTHER" id="PTHR31964">
    <property type="entry name" value="ADENINE NUCLEOTIDE ALPHA HYDROLASES-LIKE SUPERFAMILY PROTEIN"/>
    <property type="match status" value="1"/>
</dbReference>
<dbReference type="SUPFAM" id="SSF52402">
    <property type="entry name" value="Adenine nucleotide alpha hydrolases-like"/>
    <property type="match status" value="1"/>
</dbReference>
<proteinExistence type="inferred from homology"/>
<dbReference type="InterPro" id="IPR006016">
    <property type="entry name" value="UspA"/>
</dbReference>
<accession>A0A935UHI5</accession>
<dbReference type="PRINTS" id="PR01438">
    <property type="entry name" value="UNVRSLSTRESS"/>
</dbReference>
<dbReference type="CDD" id="cd00293">
    <property type="entry name" value="USP-like"/>
    <property type="match status" value="1"/>
</dbReference>
<dbReference type="Gene3D" id="3.40.50.12370">
    <property type="match status" value="1"/>
</dbReference>
<protein>
    <submittedName>
        <fullName evidence="3">Universal stress protein</fullName>
    </submittedName>
</protein>
<dbReference type="PANTHER" id="PTHR31964:SF113">
    <property type="entry name" value="USPA DOMAIN-CONTAINING PROTEIN"/>
    <property type="match status" value="1"/>
</dbReference>
<gene>
    <name evidence="3" type="ORF">IPJ27_12850</name>
</gene>
<comment type="similarity">
    <text evidence="1">Belongs to the universal stress protein A family.</text>
</comment>
<sequence length="168" mass="17918">MSGEPRIPTAAGCQRDSDGRLVGLIFDSTPPLPAPGTNPWLVAVDGSDNALRAVGYAVRQAGEMHACSLHLVNVQHWLSKEAAETELARKAWPATARARAVLDADSQPWRLHVAMGDAAERIMELAVGLHCNRIVVGSRRLGVAESLLFGSVTNKLMLLSGPPLEVVP</sequence>
<evidence type="ECO:0000313" key="4">
    <source>
        <dbReference type="Proteomes" id="UP000697998"/>
    </source>
</evidence>
<evidence type="ECO:0000256" key="1">
    <source>
        <dbReference type="ARBA" id="ARBA00008791"/>
    </source>
</evidence>
<name>A0A935UHI5_9PROT</name>
<dbReference type="Pfam" id="PF00582">
    <property type="entry name" value="Usp"/>
    <property type="match status" value="1"/>
</dbReference>
<feature type="domain" description="UspA" evidence="2">
    <location>
        <begin position="41"/>
        <end position="160"/>
    </location>
</feature>
<reference evidence="3 4" key="1">
    <citation type="submission" date="2020-10" db="EMBL/GenBank/DDBJ databases">
        <title>Connecting structure to function with the recovery of over 1000 high-quality activated sludge metagenome-assembled genomes encoding full-length rRNA genes using long-read sequencing.</title>
        <authorList>
            <person name="Singleton C.M."/>
            <person name="Petriglieri F."/>
            <person name="Kristensen J.M."/>
            <person name="Kirkegaard R.H."/>
            <person name="Michaelsen T.Y."/>
            <person name="Andersen M.H."/>
            <person name="Karst S.M."/>
            <person name="Dueholm M.S."/>
            <person name="Nielsen P.H."/>
            <person name="Albertsen M."/>
        </authorList>
    </citation>
    <scope>NUCLEOTIDE SEQUENCE [LARGE SCALE GENOMIC DNA]</scope>
    <source>
        <strain evidence="3">EsbW_18-Q3-R4-48_BATAC.285</strain>
    </source>
</reference>
<dbReference type="EMBL" id="JADJMH010000012">
    <property type="protein sequence ID" value="MBK7675560.1"/>
    <property type="molecule type" value="Genomic_DNA"/>
</dbReference>
<dbReference type="Proteomes" id="UP000697998">
    <property type="component" value="Unassembled WGS sequence"/>
</dbReference>
<dbReference type="InterPro" id="IPR006015">
    <property type="entry name" value="Universal_stress_UspA"/>
</dbReference>
<dbReference type="AlphaFoldDB" id="A0A935UHI5"/>
<evidence type="ECO:0000259" key="2">
    <source>
        <dbReference type="Pfam" id="PF00582"/>
    </source>
</evidence>